<evidence type="ECO:0000313" key="2">
    <source>
        <dbReference type="EMBL" id="KAK7051576.1"/>
    </source>
</evidence>
<dbReference type="AlphaFoldDB" id="A0AAW0DKU1"/>
<dbReference type="InterPro" id="IPR001810">
    <property type="entry name" value="F-box_dom"/>
</dbReference>
<organism evidence="2 3">
    <name type="scientific">Paramarasmius palmivorus</name>
    <dbReference type="NCBI Taxonomy" id="297713"/>
    <lineage>
        <taxon>Eukaryota</taxon>
        <taxon>Fungi</taxon>
        <taxon>Dikarya</taxon>
        <taxon>Basidiomycota</taxon>
        <taxon>Agaricomycotina</taxon>
        <taxon>Agaricomycetes</taxon>
        <taxon>Agaricomycetidae</taxon>
        <taxon>Agaricales</taxon>
        <taxon>Marasmiineae</taxon>
        <taxon>Marasmiaceae</taxon>
        <taxon>Paramarasmius</taxon>
    </lineage>
</organism>
<keyword evidence="3" id="KW-1185">Reference proteome</keyword>
<dbReference type="Pfam" id="PF12937">
    <property type="entry name" value="F-box-like"/>
    <property type="match status" value="1"/>
</dbReference>
<dbReference type="SUPFAM" id="SSF81383">
    <property type="entry name" value="F-box domain"/>
    <property type="match status" value="1"/>
</dbReference>
<evidence type="ECO:0000313" key="3">
    <source>
        <dbReference type="Proteomes" id="UP001383192"/>
    </source>
</evidence>
<dbReference type="Proteomes" id="UP001383192">
    <property type="component" value="Unassembled WGS sequence"/>
</dbReference>
<feature type="domain" description="F-box" evidence="1">
    <location>
        <begin position="32"/>
        <end position="85"/>
    </location>
</feature>
<reference evidence="2 3" key="1">
    <citation type="submission" date="2024-01" db="EMBL/GenBank/DDBJ databases">
        <title>A draft genome for a cacao thread blight-causing isolate of Paramarasmius palmivorus.</title>
        <authorList>
            <person name="Baruah I.K."/>
            <person name="Bukari Y."/>
            <person name="Amoako-Attah I."/>
            <person name="Meinhardt L.W."/>
            <person name="Bailey B.A."/>
            <person name="Cohen S.P."/>
        </authorList>
    </citation>
    <scope>NUCLEOTIDE SEQUENCE [LARGE SCALE GENOMIC DNA]</scope>
    <source>
        <strain evidence="2 3">GH-12</strain>
    </source>
</reference>
<gene>
    <name evidence="2" type="ORF">VNI00_004555</name>
</gene>
<dbReference type="SUPFAM" id="SSF52047">
    <property type="entry name" value="RNI-like"/>
    <property type="match status" value="1"/>
</dbReference>
<sequence>MASAEDPEDNELSRYDHTHDFKRSQDTPISWLPAEIIAHIFTYCVPSKSPSSFMHGLKWLSITQVCRRWRYIALEHTVLWTCIMLRNPELVDTMLERLKAFPLSVFSTWVSNSTTSRWDGPFEKLQQQLSRIRDLQLHAFRGLVPCEELIRKLTVPAPSLRSLEITSDHPLDLPVELFAGDAPLLTRLRLDSAYLPWTSPLLANLTQITLWGDEATTNTPTSRQLLDALRSMPLLEELDFAYIFPNDFEHTGTMIPIPRLRKLSIVGNVGGCEGLLSNISFPENTVVDLDCWLEIEDVDPFYSFILHFPRIFLEDSSTKNVNAQVERRRIAKTLLIDLREDHNGTLYLTLKAWNEDVIPIDAFEPFDFNATLPVPLISLTFHWDRDQAQPDVEEDIESIFTSLPAGSVQTLHIKESSDNDTNDSHALTRYLGALPFNSNSVQTLVIVGFSLCARLIQVLTMLSQVHSSVSPGTSFPALDTLVILSGSALRWIHPFTHEPSVEMNQMLDMLTHRLQHGKRIEVLMARDCEVVGTHLDHLLKGVIGELRGLPECDEPPPSRVDRSRVA</sequence>
<comment type="caution">
    <text evidence="2">The sequence shown here is derived from an EMBL/GenBank/DDBJ whole genome shotgun (WGS) entry which is preliminary data.</text>
</comment>
<accession>A0AAW0DKU1</accession>
<dbReference type="Gene3D" id="3.80.10.10">
    <property type="entry name" value="Ribonuclease Inhibitor"/>
    <property type="match status" value="1"/>
</dbReference>
<proteinExistence type="predicted"/>
<name>A0AAW0DKU1_9AGAR</name>
<dbReference type="EMBL" id="JAYKXP010000012">
    <property type="protein sequence ID" value="KAK7051576.1"/>
    <property type="molecule type" value="Genomic_DNA"/>
</dbReference>
<dbReference type="InterPro" id="IPR036047">
    <property type="entry name" value="F-box-like_dom_sf"/>
</dbReference>
<evidence type="ECO:0000259" key="1">
    <source>
        <dbReference type="Pfam" id="PF12937"/>
    </source>
</evidence>
<protein>
    <recommendedName>
        <fullName evidence="1">F-box domain-containing protein</fullName>
    </recommendedName>
</protein>
<dbReference type="InterPro" id="IPR032675">
    <property type="entry name" value="LRR_dom_sf"/>
</dbReference>